<reference evidence="5" key="2">
    <citation type="submission" date="2025-09" db="UniProtKB">
        <authorList>
            <consortium name="Ensembl"/>
        </authorList>
    </citation>
    <scope>IDENTIFICATION</scope>
</reference>
<feature type="compositionally biased region" description="Polar residues" evidence="3">
    <location>
        <begin position="88"/>
        <end position="97"/>
    </location>
</feature>
<dbReference type="SUPFAM" id="SSF54695">
    <property type="entry name" value="POZ domain"/>
    <property type="match status" value="1"/>
</dbReference>
<reference evidence="5" key="1">
    <citation type="submission" date="2025-08" db="UniProtKB">
        <authorList>
            <consortium name="Ensembl"/>
        </authorList>
    </citation>
    <scope>IDENTIFICATION</scope>
</reference>
<feature type="domain" description="BTB" evidence="4">
    <location>
        <begin position="145"/>
        <end position="250"/>
    </location>
</feature>
<evidence type="ECO:0000256" key="2">
    <source>
        <dbReference type="ARBA" id="ARBA00022490"/>
    </source>
</evidence>
<evidence type="ECO:0000313" key="6">
    <source>
        <dbReference type="Proteomes" id="UP000694389"/>
    </source>
</evidence>
<dbReference type="InterPro" id="IPR000210">
    <property type="entry name" value="BTB/POZ_dom"/>
</dbReference>
<dbReference type="CDD" id="cd18385">
    <property type="entry name" value="BTB_POZ_BTBD10_GMRP1"/>
    <property type="match status" value="1"/>
</dbReference>
<feature type="compositionally biased region" description="Basic and acidic residues" evidence="3">
    <location>
        <begin position="59"/>
        <end position="80"/>
    </location>
</feature>
<evidence type="ECO:0000259" key="4">
    <source>
        <dbReference type="SMART" id="SM00225"/>
    </source>
</evidence>
<dbReference type="Ensembl" id="ENSDLAT00005055508.2">
    <property type="protein sequence ID" value="ENSDLAP00005052154.2"/>
    <property type="gene ID" value="ENSDLAG00005022544.2"/>
</dbReference>
<dbReference type="FunFam" id="3.30.710.10:FF:000017">
    <property type="entry name" value="BTB/POZ domain-containing protein 10 isoform X1"/>
    <property type="match status" value="1"/>
</dbReference>
<dbReference type="InterPro" id="IPR039885">
    <property type="entry name" value="BTBD10/KCTD20_BTB/POZ"/>
</dbReference>
<dbReference type="SMART" id="SM00225">
    <property type="entry name" value="BTB"/>
    <property type="match status" value="1"/>
</dbReference>
<dbReference type="PANTHER" id="PTHR21637">
    <property type="entry name" value="BTB/POZ DOMAIN-CONTAINING PROTEIN 10-RELATED"/>
    <property type="match status" value="1"/>
</dbReference>
<dbReference type="GO" id="GO:0042327">
    <property type="term" value="P:positive regulation of phosphorylation"/>
    <property type="evidence" value="ECO:0007669"/>
    <property type="project" value="TreeGrafter"/>
</dbReference>
<dbReference type="InterPro" id="IPR039886">
    <property type="entry name" value="BTBD10/KCTD20"/>
</dbReference>
<comment type="subcellular location">
    <subcellularLocation>
        <location evidence="1">Cytoplasm</location>
    </subcellularLocation>
</comment>
<feature type="compositionally biased region" description="Polar residues" evidence="3">
    <location>
        <begin position="7"/>
        <end position="24"/>
    </location>
</feature>
<name>A0A8C4I466_DICLA</name>
<feature type="region of interest" description="Disordered" evidence="3">
    <location>
        <begin position="427"/>
        <end position="460"/>
    </location>
</feature>
<evidence type="ECO:0000313" key="5">
    <source>
        <dbReference type="Ensembl" id="ENSDLAP00005052154.2"/>
    </source>
</evidence>
<dbReference type="PANTHER" id="PTHR21637:SF5">
    <property type="entry name" value="BTB_POZ DOMAIN-CONTAINING PROTEIN 10"/>
    <property type="match status" value="1"/>
</dbReference>
<dbReference type="Gene3D" id="3.30.710.10">
    <property type="entry name" value="Potassium Channel Kv1.1, Chain A"/>
    <property type="match status" value="1"/>
</dbReference>
<proteinExistence type="predicted"/>
<gene>
    <name evidence="5" type="primary">btbd10b</name>
</gene>
<evidence type="ECO:0000256" key="3">
    <source>
        <dbReference type="SAM" id="MobiDB-lite"/>
    </source>
</evidence>
<organism evidence="5 6">
    <name type="scientific">Dicentrarchus labrax</name>
    <name type="common">European seabass</name>
    <name type="synonym">Morone labrax</name>
    <dbReference type="NCBI Taxonomy" id="13489"/>
    <lineage>
        <taxon>Eukaryota</taxon>
        <taxon>Metazoa</taxon>
        <taxon>Chordata</taxon>
        <taxon>Craniata</taxon>
        <taxon>Vertebrata</taxon>
        <taxon>Euteleostomi</taxon>
        <taxon>Actinopterygii</taxon>
        <taxon>Neopterygii</taxon>
        <taxon>Teleostei</taxon>
        <taxon>Neoteleostei</taxon>
        <taxon>Acanthomorphata</taxon>
        <taxon>Eupercaria</taxon>
        <taxon>Moronidae</taxon>
        <taxon>Dicentrarchus</taxon>
    </lineage>
</organism>
<dbReference type="Pfam" id="PF16017">
    <property type="entry name" value="BTB_3"/>
    <property type="match status" value="1"/>
</dbReference>
<sequence>MAARLQSYDSNSSDTENWERNTTSRPRKLCKHSSSQARSSRVEAEQRKMSLHGASGGCDRSRDRRRSSDRSRDSSHEREGQLTPCIRNVTSPTRQHNSGECAWKEYRAYMDVMLKVHSSWHSDMVYISTVFASATVGNRNIRTSERVTLIVDNTRFVVDPSIFTAQPNTMLGRMFGSGREHNFTRPNEKGEYEVAEGISSTVFRAILDYYKSGIIRCPDGISIPELREACDYLCISFDYSTIKCRDLSALMHELSNDGARRQFEFYLEEMVLPLMVASAQSGERECHIVVLTDDDVVDWDEEYPPQMGEEYSQIIYSTKLYRFFKYIENRDVAKSVLKERGLKKIRLGIEGYPTYKEKVKKRPGGRPEVIYNYVQRPFIRMSWEKEEGKSRHVDFQCVKSKSITNLAAAAADIPQDQLVVMHPGPQVDELDILPNHPPSGNHYSNNYSNEPDPDAPSPAV</sequence>
<keyword evidence="6" id="KW-1185">Reference proteome</keyword>
<dbReference type="GeneTree" id="ENSGT00390000007975"/>
<evidence type="ECO:0000256" key="1">
    <source>
        <dbReference type="ARBA" id="ARBA00004496"/>
    </source>
</evidence>
<dbReference type="Proteomes" id="UP000694389">
    <property type="component" value="Unassembled WGS sequence"/>
</dbReference>
<dbReference type="AlphaFoldDB" id="A0A8C4I466"/>
<feature type="region of interest" description="Disordered" evidence="3">
    <location>
        <begin position="1"/>
        <end position="97"/>
    </location>
</feature>
<dbReference type="InterPro" id="IPR011333">
    <property type="entry name" value="SKP1/BTB/POZ_sf"/>
</dbReference>
<dbReference type="GO" id="GO:0005737">
    <property type="term" value="C:cytoplasm"/>
    <property type="evidence" value="ECO:0007669"/>
    <property type="project" value="UniProtKB-SubCell"/>
</dbReference>
<keyword evidence="2" id="KW-0963">Cytoplasm</keyword>
<protein>
    <submittedName>
        <fullName evidence="5">BTB (POZ) domain containing 10b</fullName>
    </submittedName>
</protein>
<accession>A0A8C4I466</accession>